<dbReference type="InterPro" id="IPR037062">
    <property type="entry name" value="Malic_N_dom_sf"/>
</dbReference>
<dbReference type="GO" id="GO:0016616">
    <property type="term" value="F:oxidoreductase activity, acting on the CH-OH group of donors, NAD or NADP as acceptor"/>
    <property type="evidence" value="ECO:0007669"/>
    <property type="project" value="InterPro"/>
</dbReference>
<keyword evidence="5 6" id="KW-0479">Metal-binding</keyword>
<dbReference type="OrthoDB" id="3314528at2"/>
<feature type="binding site" evidence="5">
    <location>
        <position position="260"/>
    </location>
    <ligand>
        <name>a divalent metal cation</name>
        <dbReference type="ChEBI" id="CHEBI:60240"/>
    </ligand>
</feature>
<dbReference type="Gene3D" id="3.40.50.720">
    <property type="entry name" value="NAD(P)-binding Rossmann-like Domain"/>
    <property type="match status" value="1"/>
</dbReference>
<reference evidence="9 10" key="1">
    <citation type="journal article" date="2019" name="Syst. Appl. Microbiol.">
        <title>Characterization of Bifidobacterium species in feaces of the Egyptian fruit bat: Description of B. vespertilionis sp. nov. and B. rousetti sp. nov.</title>
        <authorList>
            <person name="Modesto M."/>
            <person name="Satti M."/>
            <person name="Watanabe K."/>
            <person name="Puglisi E."/>
            <person name="Morelli L."/>
            <person name="Huang C.-H."/>
            <person name="Liou J.-S."/>
            <person name="Miyashita M."/>
            <person name="Tamura T."/>
            <person name="Saito S."/>
            <person name="Mori K."/>
            <person name="Huang L."/>
            <person name="Sciavilla P."/>
            <person name="Sandri C."/>
            <person name="Spiezio C."/>
            <person name="Vitali F."/>
            <person name="Cavalieri D."/>
            <person name="Perpetuini G."/>
            <person name="Tofalo R."/>
            <person name="Bonetti A."/>
            <person name="Arita M."/>
            <person name="Mattarelli P."/>
        </authorList>
    </citation>
    <scope>NUCLEOTIDE SEQUENCE [LARGE SCALE GENOMIC DNA]</scope>
    <source>
        <strain evidence="9 10">RST7</strain>
    </source>
</reference>
<comment type="caution">
    <text evidence="9">The sequence shown here is derived from an EMBL/GenBank/DDBJ whole genome shotgun (WGS) entry which is preliminary data.</text>
</comment>
<evidence type="ECO:0000313" key="9">
    <source>
        <dbReference type="EMBL" id="KAA8831523.1"/>
    </source>
</evidence>
<dbReference type="GO" id="GO:0006108">
    <property type="term" value="P:malate metabolic process"/>
    <property type="evidence" value="ECO:0007669"/>
    <property type="project" value="TreeGrafter"/>
</dbReference>
<dbReference type="SUPFAM" id="SSF53223">
    <property type="entry name" value="Aminoacid dehydrogenase-like, N-terminal domain"/>
    <property type="match status" value="1"/>
</dbReference>
<dbReference type="InterPro" id="IPR046346">
    <property type="entry name" value="Aminoacid_DH-like_N_sf"/>
</dbReference>
<evidence type="ECO:0000256" key="5">
    <source>
        <dbReference type="PIRSR" id="PIRSR000106-3"/>
    </source>
</evidence>
<dbReference type="Gene3D" id="3.40.50.10380">
    <property type="entry name" value="Malic enzyme, N-terminal domain"/>
    <property type="match status" value="1"/>
</dbReference>
<comment type="cofactor">
    <cofactor evidence="5">
        <name>Mg(2+)</name>
        <dbReference type="ChEBI" id="CHEBI:18420"/>
    </cofactor>
    <cofactor evidence="5">
        <name>Mn(2+)</name>
        <dbReference type="ChEBI" id="CHEBI:29035"/>
    </cofactor>
    <text evidence="5">Divalent metal cations. Prefers magnesium or manganese.</text>
</comment>
<dbReference type="NCBIfam" id="NF010052">
    <property type="entry name" value="PRK13529.1"/>
    <property type="match status" value="1"/>
</dbReference>
<dbReference type="GO" id="GO:0005829">
    <property type="term" value="C:cytosol"/>
    <property type="evidence" value="ECO:0007669"/>
    <property type="project" value="TreeGrafter"/>
</dbReference>
<evidence type="ECO:0000256" key="2">
    <source>
        <dbReference type="ARBA" id="ARBA00023027"/>
    </source>
</evidence>
<keyword evidence="2" id="KW-0520">NAD</keyword>
<dbReference type="PRINTS" id="PR00072">
    <property type="entry name" value="MALOXRDTASE"/>
</dbReference>
<dbReference type="PANTHER" id="PTHR23406:SF34">
    <property type="entry name" value="NAD-DEPENDENT MALIC ENZYME, MITOCHONDRIAL"/>
    <property type="match status" value="1"/>
</dbReference>
<dbReference type="Pfam" id="PF03949">
    <property type="entry name" value="Malic_M"/>
    <property type="match status" value="1"/>
</dbReference>
<dbReference type="InterPro" id="IPR036291">
    <property type="entry name" value="NAD(P)-bd_dom_sf"/>
</dbReference>
<dbReference type="InterPro" id="IPR012302">
    <property type="entry name" value="Malic_NAD-bd"/>
</dbReference>
<sequence>MNDMTGFTTLKDSFATRGLALTADERVAMDVDGLLPAAVQTLDLQEQAVYARFRSLDKDIEKRLYLMGVCRENRRLFYHGMAKHLTEYMPIVYAPTVAQSIQRYGEFYFGSDVAYVSIEHPERIKDALRQYAQGRDIDLIVATDGEGILGIGDWGAQGAEILTGKLAVYTAAAGIDPARVLPVMIDVGTDRGELLDDPHYVGNRFKRVRGERYDDFIETFVRDSLELYPNALLHWEDFGRPCAAPILDRYRGDVLTLNDDIQGTGVTVLAALVAARRIAGTSYDDTRILVFGAGTAGVGIADQLVDDMVLEGGMDRADAMSRVALVDRYGLILAGQEGLTEGQAKYAHDPSEFAGLDDITDLAAVVDAFKPSVLIGTSTRAGAFDERVVRAMASHVDRPLICPISNPTELAEAKAADVIRWTEGRAFVITGTPSAPVEYNGVTYHIGQGNNALMYPGICFGAIVGKARLISDRMLLAAAHAISDMIDVNEPGAAVLPPVSSLTEISRRVAIAVAEQAIAEGLNREPVPDVPAAVEANTWHPED</sequence>
<feature type="binding site" evidence="4">
    <location>
        <position position="406"/>
    </location>
    <ligand>
        <name>(S)-malate</name>
        <dbReference type="ChEBI" id="CHEBI:15589"/>
    </ligand>
</feature>
<dbReference type="InterPro" id="IPR012301">
    <property type="entry name" value="Malic_N_dom"/>
</dbReference>
<dbReference type="SMART" id="SM00919">
    <property type="entry name" value="Malic_M"/>
    <property type="match status" value="1"/>
</dbReference>
<evidence type="ECO:0000259" key="8">
    <source>
        <dbReference type="SMART" id="SM01274"/>
    </source>
</evidence>
<feature type="binding site" evidence="5">
    <location>
        <position position="237"/>
    </location>
    <ligand>
        <name>a divalent metal cation</name>
        <dbReference type="ChEBI" id="CHEBI:60240"/>
    </ligand>
</feature>
<feature type="active site" description="Proton acceptor" evidence="3">
    <location>
        <position position="165"/>
    </location>
</feature>
<feature type="binding site" evidence="4">
    <location>
        <position position="450"/>
    </location>
    <ligand>
        <name>(S)-malate</name>
        <dbReference type="ChEBI" id="CHEBI:15589"/>
    </ligand>
</feature>
<dbReference type="GO" id="GO:0051287">
    <property type="term" value="F:NAD binding"/>
    <property type="evidence" value="ECO:0007669"/>
    <property type="project" value="InterPro"/>
</dbReference>
<feature type="binding site" evidence="5">
    <location>
        <position position="236"/>
    </location>
    <ligand>
        <name>a divalent metal cation</name>
        <dbReference type="ChEBI" id="CHEBI:60240"/>
    </ligand>
</feature>
<evidence type="ECO:0000313" key="10">
    <source>
        <dbReference type="Proteomes" id="UP000412028"/>
    </source>
</evidence>
<evidence type="ECO:0000256" key="6">
    <source>
        <dbReference type="RuleBase" id="RU003427"/>
    </source>
</evidence>
<dbReference type="SUPFAM" id="SSF51735">
    <property type="entry name" value="NAD(P)-binding Rossmann-fold domains"/>
    <property type="match status" value="1"/>
</dbReference>
<accession>A0A5M9ZYH2</accession>
<feature type="domain" description="Malic enzyme N-terminal" evidence="8">
    <location>
        <begin position="70"/>
        <end position="251"/>
    </location>
</feature>
<dbReference type="GO" id="GO:0004470">
    <property type="term" value="F:malic enzyme activity"/>
    <property type="evidence" value="ECO:0007669"/>
    <property type="project" value="InterPro"/>
</dbReference>
<evidence type="ECO:0000256" key="4">
    <source>
        <dbReference type="PIRSR" id="PIRSR000106-2"/>
    </source>
</evidence>
<organism evidence="9 10">
    <name type="scientific">Bifidobacterium tissieri</name>
    <dbReference type="NCBI Taxonomy" id="1630162"/>
    <lineage>
        <taxon>Bacteria</taxon>
        <taxon>Bacillati</taxon>
        <taxon>Actinomycetota</taxon>
        <taxon>Actinomycetes</taxon>
        <taxon>Bifidobacteriales</taxon>
        <taxon>Bifidobacteriaceae</taxon>
        <taxon>Bifidobacterium</taxon>
    </lineage>
</organism>
<evidence type="ECO:0000259" key="7">
    <source>
        <dbReference type="SMART" id="SM00919"/>
    </source>
</evidence>
<protein>
    <submittedName>
        <fullName evidence="9">NAD-dependent malic enzyme</fullName>
    </submittedName>
</protein>
<evidence type="ECO:0000256" key="3">
    <source>
        <dbReference type="PIRSR" id="PIRSR000106-1"/>
    </source>
</evidence>
<dbReference type="EMBL" id="RZUI01000002">
    <property type="protein sequence ID" value="KAA8831523.1"/>
    <property type="molecule type" value="Genomic_DNA"/>
</dbReference>
<dbReference type="GO" id="GO:0046872">
    <property type="term" value="F:metal ion binding"/>
    <property type="evidence" value="ECO:0007669"/>
    <property type="project" value="UniProtKB-KW"/>
</dbReference>
<proteinExistence type="inferred from homology"/>
<dbReference type="Pfam" id="PF00390">
    <property type="entry name" value="malic"/>
    <property type="match status" value="1"/>
</dbReference>
<feature type="domain" description="Malic enzyme NAD-binding" evidence="7">
    <location>
        <begin position="261"/>
        <end position="518"/>
    </location>
</feature>
<name>A0A5M9ZYH2_9BIFI</name>
<dbReference type="SMART" id="SM01274">
    <property type="entry name" value="malic"/>
    <property type="match status" value="1"/>
</dbReference>
<dbReference type="AlphaFoldDB" id="A0A5M9ZYH2"/>
<dbReference type="PANTHER" id="PTHR23406">
    <property type="entry name" value="MALIC ENZYME-RELATED"/>
    <property type="match status" value="1"/>
</dbReference>
<gene>
    <name evidence="9" type="ORF">EMO89_01970</name>
</gene>
<evidence type="ECO:0000256" key="1">
    <source>
        <dbReference type="ARBA" id="ARBA00008785"/>
    </source>
</evidence>
<dbReference type="Proteomes" id="UP000412028">
    <property type="component" value="Unassembled WGS sequence"/>
</dbReference>
<dbReference type="PIRSF" id="PIRSF000106">
    <property type="entry name" value="ME"/>
    <property type="match status" value="1"/>
</dbReference>
<dbReference type="InterPro" id="IPR001891">
    <property type="entry name" value="Malic_OxRdtase"/>
</dbReference>
<feature type="active site" description="Proton donor" evidence="3">
    <location>
        <position position="93"/>
    </location>
</feature>
<comment type="similarity">
    <text evidence="1 6">Belongs to the malic enzymes family.</text>
</comment>